<reference evidence="3" key="1">
    <citation type="submission" date="2009-12" db="EMBL/GenBank/DDBJ databases">
        <title>Sequence of Clostridiales genomosp. BVAB3 str. UPII9-5.</title>
        <authorList>
            <person name="Madupu R."/>
            <person name="Durkin A.S."/>
            <person name="Torralba M."/>
            <person name="Methe B."/>
            <person name="Sutton G.G."/>
            <person name="Strausberg R.L."/>
            <person name="Nelson K.E."/>
        </authorList>
    </citation>
    <scope>NUCLEOTIDE SEQUENCE [LARGE SCALE GENOMIC DNA]</scope>
    <source>
        <strain evidence="3">W1219</strain>
    </source>
</reference>
<sequence>MSTYVMSDLHGCYDEFLEMLEKIQFNEYDHLYIDGDICDRGPKSISLLQYIMAQKNMTAILGNHDVWLRDFADYLIDLKNNRQCEPACLELRLWMESNGGASTIDQFLGLSNPECYDIKTYLESLLPYHTLTVRNHHYSIVHAGLGSDIRDYHLIPAISENDLIWGDGGLASNSLRNSTLIVGHVPTFIYGKQYENHIIHETTSDTFHIDGGCVFGKSLLCLRLEDQKEFVIPSNS</sequence>
<organism evidence="2 3">
    <name type="scientific">Bulleidia extructa W1219</name>
    <dbReference type="NCBI Taxonomy" id="679192"/>
    <lineage>
        <taxon>Bacteria</taxon>
        <taxon>Bacillati</taxon>
        <taxon>Bacillota</taxon>
        <taxon>Erysipelotrichia</taxon>
        <taxon>Erysipelotrichales</taxon>
        <taxon>Erysipelotrichaceae</taxon>
        <taxon>Bulleidia</taxon>
    </lineage>
</organism>
<keyword evidence="3" id="KW-1185">Reference proteome</keyword>
<dbReference type="Pfam" id="PF00149">
    <property type="entry name" value="Metallophos"/>
    <property type="match status" value="1"/>
</dbReference>
<comment type="caution">
    <text evidence="2">The sequence shown here is derived from an EMBL/GenBank/DDBJ whole genome shotgun (WGS) entry which is preliminary data.</text>
</comment>
<dbReference type="InterPro" id="IPR004843">
    <property type="entry name" value="Calcineurin-like_PHP"/>
</dbReference>
<dbReference type="GO" id="GO:0016791">
    <property type="term" value="F:phosphatase activity"/>
    <property type="evidence" value="ECO:0007669"/>
    <property type="project" value="TreeGrafter"/>
</dbReference>
<feature type="domain" description="Calcineurin-like phosphoesterase" evidence="1">
    <location>
        <begin position="1"/>
        <end position="192"/>
    </location>
</feature>
<gene>
    <name evidence="2" type="primary">apaH</name>
    <name evidence="2" type="ORF">HMPREF9013_0605</name>
</gene>
<dbReference type="Proteomes" id="UP000005017">
    <property type="component" value="Unassembled WGS sequence"/>
</dbReference>
<dbReference type="GO" id="GO:0005737">
    <property type="term" value="C:cytoplasm"/>
    <property type="evidence" value="ECO:0007669"/>
    <property type="project" value="TreeGrafter"/>
</dbReference>
<dbReference type="STRING" id="679192.HMPREF9013_0605"/>
<dbReference type="RefSeq" id="WP_006627714.1">
    <property type="nucleotide sequence ID" value="NZ_ADFR01000016.1"/>
</dbReference>
<protein>
    <submittedName>
        <fullName evidence="2">Diadenosine tetraphosphatase</fullName>
        <ecNumber evidence="2">3.6.1.41</ecNumber>
    </submittedName>
</protein>
<name>D2MQQ1_9FIRM</name>
<dbReference type="GO" id="GO:0110154">
    <property type="term" value="P:RNA decapping"/>
    <property type="evidence" value="ECO:0007669"/>
    <property type="project" value="TreeGrafter"/>
</dbReference>
<dbReference type="OrthoDB" id="9813918at2"/>
<evidence type="ECO:0000259" key="1">
    <source>
        <dbReference type="Pfam" id="PF00149"/>
    </source>
</evidence>
<keyword evidence="2" id="KW-0378">Hydrolase</keyword>
<dbReference type="EC" id="3.6.1.41" evidence="2"/>
<dbReference type="PANTHER" id="PTHR42850:SF11">
    <property type="entry name" value="BIS(5'-NUCLEOSYL)-TETRAPHOSPHATASE [SYMMETRICAL]"/>
    <property type="match status" value="1"/>
</dbReference>
<evidence type="ECO:0000313" key="3">
    <source>
        <dbReference type="Proteomes" id="UP000005017"/>
    </source>
</evidence>
<accession>D2MQQ1</accession>
<proteinExistence type="predicted"/>
<dbReference type="EMBL" id="ADFR01000016">
    <property type="protein sequence ID" value="EFC05320.1"/>
    <property type="molecule type" value="Genomic_DNA"/>
</dbReference>
<dbReference type="PANTHER" id="PTHR42850">
    <property type="entry name" value="METALLOPHOSPHOESTERASE"/>
    <property type="match status" value="1"/>
</dbReference>
<evidence type="ECO:0000313" key="2">
    <source>
        <dbReference type="EMBL" id="EFC05320.1"/>
    </source>
</evidence>
<dbReference type="GO" id="GO:0008803">
    <property type="term" value="F:bis(5'-nucleosyl)-tetraphosphatase (symmetrical) activity"/>
    <property type="evidence" value="ECO:0007669"/>
    <property type="project" value="UniProtKB-EC"/>
</dbReference>
<dbReference type="InterPro" id="IPR050126">
    <property type="entry name" value="Ap4A_hydrolase"/>
</dbReference>
<dbReference type="InterPro" id="IPR029052">
    <property type="entry name" value="Metallo-depent_PP-like"/>
</dbReference>
<dbReference type="eggNOG" id="COG0639">
    <property type="taxonomic scope" value="Bacteria"/>
</dbReference>
<dbReference type="AlphaFoldDB" id="D2MQQ1"/>
<dbReference type="SUPFAM" id="SSF56300">
    <property type="entry name" value="Metallo-dependent phosphatases"/>
    <property type="match status" value="1"/>
</dbReference>
<dbReference type="Gene3D" id="3.60.21.10">
    <property type="match status" value="1"/>
</dbReference>